<sequence length="903" mass="102310">MTAEAGNRDSGSLLSFPPTDLLQLPPPSLSPNSTSNYTKSDSHDKQEHSDELIKSEEDEIDEGPRFVEPIKNETPEATEIAMERSKDSHQVLSGPLSSAFSSPRLSEGLGASPKPPNSSSLEDQAVVSEALGELNDSREESEDRAIETFTQSTQELGSRDLSEVMDLDPREEQFGTGVLTKEIPPAAEPPMESQRPAREASTGRILIKLHKNPTTDLEPMIEHIAPSFFDSRKDFIMHPVYQTYERSRGSLPPPEKASSMSSAVDGDKCTRTKRPVSEDPLLQTQTISSPNEFKRHKLTTPDQDNDKECLSPNTIDRTASERSGVFARASVEIIDLEKYYEQDENDRVVREAEAEEQAARFAQEAEESRHEELLGLTGKFLTSFQMGGVSTDEMVNPQEAKLAAVTSGGLAAILQFVHQVQKEAKEDVAMLKVDNDLLRGELQKSMEAGAKLAEEMRELTDSRSQKIWKTKMKLEREKIEGNLSRVEKKLDLLRAPDVTLEQMNTKLDGFDEYTKRKMDGFDKAFSITRTEAEKIMSACEAEKRLLNTARKELTRDFRNRKDETDRIDGEIQTVESGLEEMSNRVRELEASLEQTQQAPPSTSTAFEPSGIINDIARLREELESKDQRLDTMQNDIEVFRNHVTEHLLDQNCPYTQAELNRSYFVKIRDLEYHNSDLRNQFVASVAKMRGAEIQDQIQQPTDTMTEIESRISLLIDPIKNHLDSLVEDFRLLDNKVETLETECRETDQTLDTKLAHERIERIQGDLKESITRETAIAVCGRYLSGMIGFERSICHKSMMELGRLAKQEDEYCSEIADKMTYWNHELVDSLTDRTGKKAHELMALMDKMRKGEAVPEVVEYCLDQEDDEVLLETLQKNLRKVLHKQEIWTSKTSIDLTADSETE</sequence>
<keyword evidence="4" id="KW-1185">Reference proteome</keyword>
<feature type="coiled-coil region" evidence="1">
    <location>
        <begin position="536"/>
        <end position="635"/>
    </location>
</feature>
<dbReference type="Proteomes" id="UP000298493">
    <property type="component" value="Unassembled WGS sequence"/>
</dbReference>
<dbReference type="EMBL" id="SNSC02000013">
    <property type="protein sequence ID" value="TID19087.1"/>
    <property type="molecule type" value="Genomic_DNA"/>
</dbReference>
<name>A0A4Z1NWT8_9PEZI</name>
<evidence type="ECO:0000313" key="3">
    <source>
        <dbReference type="EMBL" id="TID19087.1"/>
    </source>
</evidence>
<evidence type="ECO:0000313" key="4">
    <source>
        <dbReference type="Proteomes" id="UP000298493"/>
    </source>
</evidence>
<keyword evidence="1" id="KW-0175">Coiled coil</keyword>
<gene>
    <name evidence="3" type="ORF">E6O75_ATG06208</name>
</gene>
<reference evidence="3 4" key="1">
    <citation type="submission" date="2019-04" db="EMBL/GenBank/DDBJ databases">
        <title>High contiguity whole genome sequence and gene annotation resource for two Venturia nashicola isolates.</title>
        <authorList>
            <person name="Prokchorchik M."/>
            <person name="Won K."/>
            <person name="Lee Y."/>
            <person name="Choi E.D."/>
            <person name="Segonzac C."/>
            <person name="Sohn K.H."/>
        </authorList>
    </citation>
    <scope>NUCLEOTIDE SEQUENCE [LARGE SCALE GENOMIC DNA]</scope>
    <source>
        <strain evidence="3 4">PRI2</strain>
    </source>
</reference>
<proteinExistence type="predicted"/>
<feature type="compositionally biased region" description="Polar residues" evidence="2">
    <location>
        <begin position="282"/>
        <end position="291"/>
    </location>
</feature>
<feature type="compositionally biased region" description="Polar residues" evidence="2">
    <location>
        <begin position="95"/>
        <end position="104"/>
    </location>
</feature>
<feature type="compositionally biased region" description="Basic and acidic residues" evidence="2">
    <location>
        <begin position="40"/>
        <end position="55"/>
    </location>
</feature>
<protein>
    <submittedName>
        <fullName evidence="3">Uncharacterized protein</fullName>
    </submittedName>
</protein>
<comment type="caution">
    <text evidence="3">The sequence shown here is derived from an EMBL/GenBank/DDBJ whole genome shotgun (WGS) entry which is preliminary data.</text>
</comment>
<feature type="compositionally biased region" description="Basic and acidic residues" evidence="2">
    <location>
        <begin position="62"/>
        <end position="74"/>
    </location>
</feature>
<feature type="region of interest" description="Disordered" evidence="2">
    <location>
        <begin position="245"/>
        <end position="312"/>
    </location>
</feature>
<accession>A0A4Z1NWT8</accession>
<feature type="region of interest" description="Disordered" evidence="2">
    <location>
        <begin position="1"/>
        <end position="165"/>
    </location>
</feature>
<dbReference type="AlphaFoldDB" id="A0A4Z1NWT8"/>
<organism evidence="3 4">
    <name type="scientific">Venturia nashicola</name>
    <dbReference type="NCBI Taxonomy" id="86259"/>
    <lineage>
        <taxon>Eukaryota</taxon>
        <taxon>Fungi</taxon>
        <taxon>Dikarya</taxon>
        <taxon>Ascomycota</taxon>
        <taxon>Pezizomycotina</taxon>
        <taxon>Dothideomycetes</taxon>
        <taxon>Pleosporomycetidae</taxon>
        <taxon>Venturiales</taxon>
        <taxon>Venturiaceae</taxon>
        <taxon>Venturia</taxon>
    </lineage>
</organism>
<evidence type="ECO:0000256" key="1">
    <source>
        <dbReference type="SAM" id="Coils"/>
    </source>
</evidence>
<feature type="compositionally biased region" description="Basic and acidic residues" evidence="2">
    <location>
        <begin position="135"/>
        <end position="146"/>
    </location>
</feature>
<evidence type="ECO:0000256" key="2">
    <source>
        <dbReference type="SAM" id="MobiDB-lite"/>
    </source>
</evidence>